<dbReference type="GO" id="GO:0015079">
    <property type="term" value="F:potassium ion transmembrane transporter activity"/>
    <property type="evidence" value="ECO:0007669"/>
    <property type="project" value="UniProtKB-UniRule"/>
</dbReference>
<keyword evidence="5 12" id="KW-0633">Potassium transport</keyword>
<feature type="transmembrane region" description="Helical" evidence="12">
    <location>
        <begin position="146"/>
        <end position="163"/>
    </location>
</feature>
<dbReference type="Pfam" id="PF02705">
    <property type="entry name" value="K_trans"/>
    <property type="match status" value="1"/>
</dbReference>
<dbReference type="Pfam" id="PF22776">
    <property type="entry name" value="K_trans_C"/>
    <property type="match status" value="1"/>
</dbReference>
<comment type="subcellular location">
    <subcellularLocation>
        <location evidence="12">Cell membrane</location>
        <topology evidence="12">Multi-pass membrane protein</topology>
    </subcellularLocation>
    <subcellularLocation>
        <location evidence="1">Membrane</location>
        <topology evidence="1">Multi-pass membrane protein</topology>
    </subcellularLocation>
</comment>
<feature type="transmembrane region" description="Helical" evidence="12">
    <location>
        <begin position="52"/>
        <end position="76"/>
    </location>
</feature>
<keyword evidence="10 12" id="KW-0406">Ion transport</keyword>
<feature type="transmembrane region" description="Helical" evidence="12">
    <location>
        <begin position="370"/>
        <end position="391"/>
    </location>
</feature>
<dbReference type="GO" id="GO:0015293">
    <property type="term" value="F:symporter activity"/>
    <property type="evidence" value="ECO:0007669"/>
    <property type="project" value="UniProtKB-UniRule"/>
</dbReference>
<keyword evidence="9 12" id="KW-1133">Transmembrane helix</keyword>
<keyword evidence="6 12" id="KW-0812">Transmembrane</keyword>
<comment type="function">
    <text evidence="12">Transport of potassium into the cell. Likely operates as a K(+):H(+) symporter.</text>
</comment>
<name>A0A2W4SDW8_9GAMM</name>
<proteinExistence type="inferred from homology"/>
<evidence type="ECO:0000256" key="7">
    <source>
        <dbReference type="ARBA" id="ARBA00022847"/>
    </source>
</evidence>
<evidence type="ECO:0000256" key="9">
    <source>
        <dbReference type="ARBA" id="ARBA00022989"/>
    </source>
</evidence>
<feature type="transmembrane region" description="Helical" evidence="12">
    <location>
        <begin position="430"/>
        <end position="447"/>
    </location>
</feature>
<evidence type="ECO:0000256" key="4">
    <source>
        <dbReference type="ARBA" id="ARBA00022475"/>
    </source>
</evidence>
<feature type="transmembrane region" description="Helical" evidence="12">
    <location>
        <begin position="252"/>
        <end position="274"/>
    </location>
</feature>
<dbReference type="HAMAP" id="MF_01522">
    <property type="entry name" value="Kup"/>
    <property type="match status" value="1"/>
</dbReference>
<dbReference type="EMBL" id="QJPH01000567">
    <property type="protein sequence ID" value="PZN69917.1"/>
    <property type="molecule type" value="Genomic_DNA"/>
</dbReference>
<comment type="catalytic activity">
    <reaction evidence="12">
        <text>K(+)(in) + H(+)(in) = K(+)(out) + H(+)(out)</text>
        <dbReference type="Rhea" id="RHEA:28490"/>
        <dbReference type="ChEBI" id="CHEBI:15378"/>
        <dbReference type="ChEBI" id="CHEBI:29103"/>
    </reaction>
</comment>
<feature type="domain" description="K+ potassium transporter integral membrane" evidence="13">
    <location>
        <begin position="18"/>
        <end position="470"/>
    </location>
</feature>
<evidence type="ECO:0000259" key="13">
    <source>
        <dbReference type="Pfam" id="PF02705"/>
    </source>
</evidence>
<evidence type="ECO:0000256" key="10">
    <source>
        <dbReference type="ARBA" id="ARBA00023065"/>
    </source>
</evidence>
<feature type="transmembrane region" description="Helical" evidence="12">
    <location>
        <begin position="294"/>
        <end position="323"/>
    </location>
</feature>
<evidence type="ECO:0000256" key="1">
    <source>
        <dbReference type="ARBA" id="ARBA00004141"/>
    </source>
</evidence>
<dbReference type="InterPro" id="IPR023051">
    <property type="entry name" value="Kup"/>
</dbReference>
<sequence>MPDIQRPQPHEKSSFAVLALGALGVVYGDVGTSPLYTMKEIFNPAYGLSPDKGTVFGTISLIFWALVMVVCLKYVIFVMRADNRGEGGIMALMALVLRGRRKPSQRAIIISLGLFGAALFYGDGIITPAISVLSAVEGLEVAAPALHPYIIPLTIGVLVGLFLFQRMGTDKVGKLFGPVMLFWFVTLAWMGIDSLIKSPDILQALHPKFGFEFFLKHQWHGFLALGAVVLALTGAEALYADMGHFGRKPIQFSWIFFVMPALLLNYLGQGALILRDPEAISNPFYLLAPEWALYPLIALSTAATVIASQAVISGAFSITQQAVQLDYIPRQRFIHTSSSEMGQIYAPFVNWFLLVAVLALVLAFQSSSNLASAYGFAVTGTMTVTTCLAFIAALDVWKWQWRFAVLFLCVFLTIDLAFFAATAMKIVDGGWFPLLIGSLLFTLMTTWRKGRKMLIGYMQKSATSLTVFLNQIKESPPIRVPGTAIFLYSRHLSLPFALLQNLEYNKILHDQVILLTVITQDIPYVLAKDRLDVEDLGQNFYRVTINVGFTQSPDIPHALELMIEQGIKINQHEAMFFTGRETLIPSSSPGLNAWQERIFIFMFRNSSNPILYFGLPANQALEIGTLIEI</sequence>
<gene>
    <name evidence="15" type="primary">trkD</name>
    <name evidence="12" type="synonym">kup</name>
    <name evidence="15" type="ORF">DM484_29025</name>
</gene>
<feature type="transmembrane region" description="Helical" evidence="12">
    <location>
        <begin position="403"/>
        <end position="424"/>
    </location>
</feature>
<dbReference type="InterPro" id="IPR003855">
    <property type="entry name" value="K+_transporter"/>
</dbReference>
<dbReference type="InterPro" id="IPR053952">
    <property type="entry name" value="K_trans_C"/>
</dbReference>
<evidence type="ECO:0000256" key="11">
    <source>
        <dbReference type="ARBA" id="ARBA00023136"/>
    </source>
</evidence>
<accession>A0A2W4SDW8</accession>
<evidence type="ECO:0000256" key="6">
    <source>
        <dbReference type="ARBA" id="ARBA00022692"/>
    </source>
</evidence>
<keyword evidence="4 12" id="KW-1003">Cell membrane</keyword>
<feature type="transmembrane region" description="Helical" evidence="12">
    <location>
        <begin position="344"/>
        <end position="364"/>
    </location>
</feature>
<keyword evidence="7 12" id="KW-0769">Symport</keyword>
<dbReference type="PANTHER" id="PTHR30540:SF79">
    <property type="entry name" value="LOW AFFINITY POTASSIUM TRANSPORT SYSTEM PROTEIN KUP"/>
    <property type="match status" value="1"/>
</dbReference>
<evidence type="ECO:0000256" key="2">
    <source>
        <dbReference type="ARBA" id="ARBA00007019"/>
    </source>
</evidence>
<evidence type="ECO:0000256" key="3">
    <source>
        <dbReference type="ARBA" id="ARBA00022448"/>
    </source>
</evidence>
<evidence type="ECO:0000256" key="5">
    <source>
        <dbReference type="ARBA" id="ARBA00022538"/>
    </source>
</evidence>
<dbReference type="Proteomes" id="UP000249396">
    <property type="component" value="Unassembled WGS sequence"/>
</dbReference>
<reference evidence="15 16" key="1">
    <citation type="journal article" date="2018" name="Aquat. Microb. Ecol.">
        <title>Gammaproteobacterial methanotrophs dominate.</title>
        <authorList>
            <person name="Rissanen A.J."/>
            <person name="Saarenheimo J."/>
            <person name="Tiirola M."/>
            <person name="Peura S."/>
            <person name="Aalto S.L."/>
            <person name="Karvinen A."/>
            <person name="Nykanen H."/>
        </authorList>
    </citation>
    <scope>NUCLEOTIDE SEQUENCE [LARGE SCALE GENOMIC DNA]</scope>
    <source>
        <strain evidence="15">AMbin10</strain>
    </source>
</reference>
<dbReference type="InterPro" id="IPR053951">
    <property type="entry name" value="K_trans_N"/>
</dbReference>
<keyword evidence="8 12" id="KW-0630">Potassium</keyword>
<keyword evidence="3 12" id="KW-0813">Transport</keyword>
<evidence type="ECO:0000259" key="14">
    <source>
        <dbReference type="Pfam" id="PF22776"/>
    </source>
</evidence>
<dbReference type="GO" id="GO:0005886">
    <property type="term" value="C:plasma membrane"/>
    <property type="evidence" value="ECO:0007669"/>
    <property type="project" value="UniProtKB-SubCell"/>
</dbReference>
<evidence type="ECO:0000256" key="8">
    <source>
        <dbReference type="ARBA" id="ARBA00022958"/>
    </source>
</evidence>
<keyword evidence="11 12" id="KW-0472">Membrane</keyword>
<dbReference type="PANTHER" id="PTHR30540">
    <property type="entry name" value="OSMOTIC STRESS POTASSIUM TRANSPORTER"/>
    <property type="match status" value="1"/>
</dbReference>
<feature type="domain" description="K+ potassium transporter C-terminal" evidence="14">
    <location>
        <begin position="481"/>
        <end position="629"/>
    </location>
</feature>
<dbReference type="AlphaFoldDB" id="A0A2W4SDW8"/>
<comment type="similarity">
    <text evidence="2 12">Belongs to the HAK/KUP transporter (TC 2.A.72) family.</text>
</comment>
<protein>
    <recommendedName>
        <fullName evidence="12">Probable potassium transport system protein Kup</fullName>
    </recommendedName>
</protein>
<evidence type="ECO:0000313" key="16">
    <source>
        <dbReference type="Proteomes" id="UP000249396"/>
    </source>
</evidence>
<evidence type="ECO:0000256" key="12">
    <source>
        <dbReference type="HAMAP-Rule" id="MF_01522"/>
    </source>
</evidence>
<feature type="transmembrane region" description="Helical" evidence="12">
    <location>
        <begin position="175"/>
        <end position="192"/>
    </location>
</feature>
<organism evidence="15 16">
    <name type="scientific">Candidatus Methylumidiphilus alinenensis</name>
    <dbReference type="NCBI Taxonomy" id="2202197"/>
    <lineage>
        <taxon>Bacteria</taxon>
        <taxon>Pseudomonadati</taxon>
        <taxon>Pseudomonadota</taxon>
        <taxon>Gammaproteobacteria</taxon>
        <taxon>Methylococcales</taxon>
        <taxon>Candidatus Methylumidiphilus</taxon>
    </lineage>
</organism>
<feature type="transmembrane region" description="Helical" evidence="12">
    <location>
        <begin position="219"/>
        <end position="240"/>
    </location>
</feature>
<feature type="transmembrane region" description="Helical" evidence="12">
    <location>
        <begin position="107"/>
        <end position="126"/>
    </location>
</feature>
<evidence type="ECO:0000313" key="15">
    <source>
        <dbReference type="EMBL" id="PZN69917.1"/>
    </source>
</evidence>
<comment type="caution">
    <text evidence="15">The sequence shown here is derived from an EMBL/GenBank/DDBJ whole genome shotgun (WGS) entry which is preliminary data.</text>
</comment>